<dbReference type="EMBL" id="JAGTJR010000021">
    <property type="protein sequence ID" value="KAH7044000.1"/>
    <property type="molecule type" value="Genomic_DNA"/>
</dbReference>
<evidence type="ECO:0000256" key="3">
    <source>
        <dbReference type="SAM" id="MobiDB-lite"/>
    </source>
</evidence>
<feature type="domain" description="Diels-Alderase N-terminal" evidence="5">
    <location>
        <begin position="8"/>
        <end position="219"/>
    </location>
</feature>
<protein>
    <submittedName>
        <fullName evidence="6">Uncharacterized protein</fullName>
    </submittedName>
</protein>
<evidence type="ECO:0000256" key="2">
    <source>
        <dbReference type="ARBA" id="ARBA00046325"/>
    </source>
</evidence>
<comment type="similarity">
    <text evidence="2">Belongs to the Diels-Alderase family.</text>
</comment>
<feature type="compositionally biased region" description="Polar residues" evidence="3">
    <location>
        <begin position="1"/>
        <end position="10"/>
    </location>
</feature>
<reference evidence="6 7" key="1">
    <citation type="journal article" date="2021" name="Nat. Commun.">
        <title>Genetic determinants of endophytism in the Arabidopsis root mycobiome.</title>
        <authorList>
            <person name="Mesny F."/>
            <person name="Miyauchi S."/>
            <person name="Thiergart T."/>
            <person name="Pickel B."/>
            <person name="Atanasova L."/>
            <person name="Karlsson M."/>
            <person name="Huettel B."/>
            <person name="Barry K.W."/>
            <person name="Haridas S."/>
            <person name="Chen C."/>
            <person name="Bauer D."/>
            <person name="Andreopoulos W."/>
            <person name="Pangilinan J."/>
            <person name="LaButti K."/>
            <person name="Riley R."/>
            <person name="Lipzen A."/>
            <person name="Clum A."/>
            <person name="Drula E."/>
            <person name="Henrissat B."/>
            <person name="Kohler A."/>
            <person name="Grigoriev I.V."/>
            <person name="Martin F.M."/>
            <person name="Hacquard S."/>
        </authorList>
    </citation>
    <scope>NUCLEOTIDE SEQUENCE [LARGE SCALE GENOMIC DNA]</scope>
    <source>
        <strain evidence="6 7">MPI-SDFR-AT-0080</strain>
    </source>
</reference>
<dbReference type="InterPro" id="IPR054499">
    <property type="entry name" value="DA_C"/>
</dbReference>
<proteinExistence type="inferred from homology"/>
<dbReference type="Pfam" id="PF22903">
    <property type="entry name" value="DA_C"/>
    <property type="match status" value="1"/>
</dbReference>
<sequence>MAPLATSTVTKDAIAPGPSPPTNHTHPIFPKYAELSPTTWEAWVFDAVDQDPSSNAAIEISFFRDATGLFRGREPLRVAFHAQLPGDGGAVHFDQHAGANVVEDRGEVIASVWKGKEEGESSPPSSSSSSSSSFEVRTDLSAATLTFELPQVRGTVAYRNAAATGVAVQTSPSEGPLFAPFAPRIGYAQPVVSAAVEVALAFPDGRELRFVGRGGVDRCVMEAPMPALLEENTYIRAHAGPWTFALLRSVSKLEADVRRNECVRGTLTRDGEVVFVGDTTRVSLADGYVCVRAAYGGKVRGTFADRSSGFVVDFVSPREGKHWHFDVQHQAVWWSIPLGPPPAKFGNNGFTSAVTGGEAGGEHHSGMAVVGHLQMPQMPGPKK</sequence>
<evidence type="ECO:0000256" key="1">
    <source>
        <dbReference type="ARBA" id="ARBA00023235"/>
    </source>
</evidence>
<dbReference type="Pfam" id="PF24137">
    <property type="entry name" value="DA_N"/>
    <property type="match status" value="1"/>
</dbReference>
<feature type="region of interest" description="Disordered" evidence="3">
    <location>
        <begin position="1"/>
        <end position="27"/>
    </location>
</feature>
<keyword evidence="1" id="KW-0413">Isomerase</keyword>
<evidence type="ECO:0000259" key="4">
    <source>
        <dbReference type="Pfam" id="PF22903"/>
    </source>
</evidence>
<evidence type="ECO:0000259" key="5">
    <source>
        <dbReference type="Pfam" id="PF24137"/>
    </source>
</evidence>
<dbReference type="InterPro" id="IPR056402">
    <property type="entry name" value="DA_N"/>
</dbReference>
<evidence type="ECO:0000313" key="6">
    <source>
        <dbReference type="EMBL" id="KAH7044000.1"/>
    </source>
</evidence>
<gene>
    <name evidence="6" type="ORF">B0J12DRAFT_730294</name>
</gene>
<name>A0ABQ8G6V8_9PEZI</name>
<evidence type="ECO:0000313" key="7">
    <source>
        <dbReference type="Proteomes" id="UP000774617"/>
    </source>
</evidence>
<organism evidence="6 7">
    <name type="scientific">Macrophomina phaseolina</name>
    <dbReference type="NCBI Taxonomy" id="35725"/>
    <lineage>
        <taxon>Eukaryota</taxon>
        <taxon>Fungi</taxon>
        <taxon>Dikarya</taxon>
        <taxon>Ascomycota</taxon>
        <taxon>Pezizomycotina</taxon>
        <taxon>Dothideomycetes</taxon>
        <taxon>Dothideomycetes incertae sedis</taxon>
        <taxon>Botryosphaeriales</taxon>
        <taxon>Botryosphaeriaceae</taxon>
        <taxon>Macrophomina</taxon>
    </lineage>
</organism>
<accession>A0ABQ8G6V8</accession>
<dbReference type="Proteomes" id="UP000774617">
    <property type="component" value="Unassembled WGS sequence"/>
</dbReference>
<keyword evidence="7" id="KW-1185">Reference proteome</keyword>
<comment type="caution">
    <text evidence="6">The sequence shown here is derived from an EMBL/GenBank/DDBJ whole genome shotgun (WGS) entry which is preliminary data.</text>
</comment>
<feature type="domain" description="Diels-Alderase C-terminal" evidence="4">
    <location>
        <begin position="224"/>
        <end position="375"/>
    </location>
</feature>